<keyword evidence="2" id="KW-1185">Reference proteome</keyword>
<organism evidence="1 2">
    <name type="scientific">Stenotrophomonas acidaminiphila</name>
    <dbReference type="NCBI Taxonomy" id="128780"/>
    <lineage>
        <taxon>Bacteria</taxon>
        <taxon>Pseudomonadati</taxon>
        <taxon>Pseudomonadota</taxon>
        <taxon>Gammaproteobacteria</taxon>
        <taxon>Lysobacterales</taxon>
        <taxon>Lysobacteraceae</taxon>
        <taxon>Stenotrophomonas</taxon>
    </lineage>
</organism>
<proteinExistence type="predicted"/>
<evidence type="ECO:0000313" key="2">
    <source>
        <dbReference type="Proteomes" id="UP000061010"/>
    </source>
</evidence>
<protein>
    <submittedName>
        <fullName evidence="1">Uncharacterized protein</fullName>
    </submittedName>
</protein>
<reference evidence="1 2" key="1">
    <citation type="journal article" date="2015" name="Genome Announc.">
        <title>Complete Genome Sequencing of Stenotrophomonas acidaminiphila ZAC14D2_NAIMI4_2, a Multidrug-Resistant Strain Isolated from Sediments of a Polluted River in Mexico, Uncovers New Antibiotic Resistance Genes and a Novel Class-II Lasso Peptide Biosynthesis Gene Cluster.</title>
        <authorList>
            <person name="Vinuesa P."/>
            <person name="Ochoa-Sanchez L.E."/>
        </authorList>
    </citation>
    <scope>NUCLEOTIDE SEQUENCE [LARGE SCALE GENOMIC DNA]</scope>
    <source>
        <strain evidence="1 2">ZAC14D2_NAIMI4_2</strain>
    </source>
</reference>
<sequence>MTAPELECCKCHAPMHPGYLLEEGHANERSITAWVEGQPQKSFWMGLKTPREKLATRTYRCTGCGYLESYAPAPAA</sequence>
<dbReference type="EMBL" id="CP012900">
    <property type="protein sequence ID" value="ALJ28626.1"/>
    <property type="molecule type" value="Genomic_DNA"/>
</dbReference>
<dbReference type="AlphaFoldDB" id="A0A0R0DTJ5"/>
<name>A0A0R0DTJ5_9GAMM</name>
<dbReference type="RefSeq" id="WP_054666439.1">
    <property type="nucleotide sequence ID" value="NZ_CP043570.1"/>
</dbReference>
<dbReference type="OrthoDB" id="7573292at2"/>
<gene>
    <name evidence="1" type="ORF">AOT14_22540</name>
</gene>
<accession>A0A0R0DTJ5</accession>
<dbReference type="Proteomes" id="UP000061010">
    <property type="component" value="Chromosome"/>
</dbReference>
<evidence type="ECO:0000313" key="1">
    <source>
        <dbReference type="EMBL" id="ALJ28626.1"/>
    </source>
</evidence>
<dbReference type="KEGG" id="sacz:AOT14_22540"/>
<dbReference type="PATRIC" id="fig|128780.6.peg.2269"/>